<sequence>MKTATYQRDLAFYRHPELVHAMFDDPAYVGRVLRLIGAQDAGRVNVLDAGCGAGAMVGRMATLRQTWRYTGLDRSAGLLADAATRYPEIVFEQADLTDPAAMARYRAQDVVTCLGHTLSYQLSDEHLDAALDGLASCLRPGGLLIIDTFQAAVASPSLTHTLVSPWGPVRLETTGQVREIGFLDVTWTWQIPGRRAVRETFRQRAIPVPDLTHRLHQRGLTLIECDHEPGDPDEPDGSAGASDPNSPSVPSSPKASGDRSEAGQGSGRDVRGDVSALLAFQLDA</sequence>
<evidence type="ECO:0000256" key="2">
    <source>
        <dbReference type="SAM" id="MobiDB-lite"/>
    </source>
</evidence>
<proteinExistence type="predicted"/>
<dbReference type="Gene3D" id="3.40.50.150">
    <property type="entry name" value="Vaccinia Virus protein VP39"/>
    <property type="match status" value="1"/>
</dbReference>
<name>A0ABS5TTQ8_9ACTN</name>
<comment type="caution">
    <text evidence="4">The sequence shown here is derived from an EMBL/GenBank/DDBJ whole genome shotgun (WGS) entry which is preliminary data.</text>
</comment>
<evidence type="ECO:0000259" key="3">
    <source>
        <dbReference type="Pfam" id="PF13649"/>
    </source>
</evidence>
<gene>
    <name evidence="4" type="ORF">KIH74_34960</name>
</gene>
<dbReference type="GO" id="GO:0008168">
    <property type="term" value="F:methyltransferase activity"/>
    <property type="evidence" value="ECO:0007669"/>
    <property type="project" value="UniProtKB-KW"/>
</dbReference>
<organism evidence="4 5">
    <name type="scientific">Kineosporia corallincola</name>
    <dbReference type="NCBI Taxonomy" id="2835133"/>
    <lineage>
        <taxon>Bacteria</taxon>
        <taxon>Bacillati</taxon>
        <taxon>Actinomycetota</taxon>
        <taxon>Actinomycetes</taxon>
        <taxon>Kineosporiales</taxon>
        <taxon>Kineosporiaceae</taxon>
        <taxon>Kineosporia</taxon>
    </lineage>
</organism>
<feature type="region of interest" description="Disordered" evidence="2">
    <location>
        <begin position="224"/>
        <end position="272"/>
    </location>
</feature>
<keyword evidence="1" id="KW-0808">Transferase</keyword>
<dbReference type="Proteomes" id="UP001197247">
    <property type="component" value="Unassembled WGS sequence"/>
</dbReference>
<dbReference type="Pfam" id="PF13649">
    <property type="entry name" value="Methyltransf_25"/>
    <property type="match status" value="1"/>
</dbReference>
<evidence type="ECO:0000256" key="1">
    <source>
        <dbReference type="ARBA" id="ARBA00022679"/>
    </source>
</evidence>
<keyword evidence="5" id="KW-1185">Reference proteome</keyword>
<dbReference type="RefSeq" id="WP_214160738.1">
    <property type="nucleotide sequence ID" value="NZ_JAHBAY010000025.1"/>
</dbReference>
<reference evidence="4 5" key="1">
    <citation type="submission" date="2021-05" db="EMBL/GenBank/DDBJ databases">
        <title>Kineosporia and Streptomyces sp. nov. two new marine actinobacteria isolated from Coral.</title>
        <authorList>
            <person name="Buangrab K."/>
            <person name="Sutthacheep M."/>
            <person name="Yeemin T."/>
            <person name="Harunari E."/>
            <person name="Igarashi Y."/>
            <person name="Kanchanasin P."/>
            <person name="Tanasupawat S."/>
            <person name="Phongsopitanun W."/>
        </authorList>
    </citation>
    <scope>NUCLEOTIDE SEQUENCE [LARGE SCALE GENOMIC DNA]</scope>
    <source>
        <strain evidence="4 5">J2-2</strain>
    </source>
</reference>
<feature type="domain" description="Methyltransferase" evidence="3">
    <location>
        <begin position="46"/>
        <end position="142"/>
    </location>
</feature>
<dbReference type="PANTHER" id="PTHR43861">
    <property type="entry name" value="TRANS-ACONITATE 2-METHYLTRANSFERASE-RELATED"/>
    <property type="match status" value="1"/>
</dbReference>
<feature type="compositionally biased region" description="Low complexity" evidence="2">
    <location>
        <begin position="242"/>
        <end position="255"/>
    </location>
</feature>
<evidence type="ECO:0000313" key="5">
    <source>
        <dbReference type="Proteomes" id="UP001197247"/>
    </source>
</evidence>
<dbReference type="SUPFAM" id="SSF53335">
    <property type="entry name" value="S-adenosyl-L-methionine-dependent methyltransferases"/>
    <property type="match status" value="1"/>
</dbReference>
<protein>
    <submittedName>
        <fullName evidence="4">Class I SAM-dependent methyltransferase</fullName>
    </submittedName>
</protein>
<dbReference type="InterPro" id="IPR041698">
    <property type="entry name" value="Methyltransf_25"/>
</dbReference>
<keyword evidence="4" id="KW-0489">Methyltransferase</keyword>
<evidence type="ECO:0000313" key="4">
    <source>
        <dbReference type="EMBL" id="MBT0774198.1"/>
    </source>
</evidence>
<dbReference type="InterPro" id="IPR029063">
    <property type="entry name" value="SAM-dependent_MTases_sf"/>
</dbReference>
<dbReference type="EMBL" id="JAHBAY010000025">
    <property type="protein sequence ID" value="MBT0774198.1"/>
    <property type="molecule type" value="Genomic_DNA"/>
</dbReference>
<dbReference type="GO" id="GO:0032259">
    <property type="term" value="P:methylation"/>
    <property type="evidence" value="ECO:0007669"/>
    <property type="project" value="UniProtKB-KW"/>
</dbReference>
<accession>A0ABS5TTQ8</accession>
<dbReference type="CDD" id="cd02440">
    <property type="entry name" value="AdoMet_MTases"/>
    <property type="match status" value="1"/>
</dbReference>
<keyword evidence="4" id="KW-0560">Oxidoreductase</keyword>
<dbReference type="GO" id="GO:0016491">
    <property type="term" value="F:oxidoreductase activity"/>
    <property type="evidence" value="ECO:0007669"/>
    <property type="project" value="UniProtKB-KW"/>
</dbReference>